<dbReference type="STRING" id="1121331.SAMN02745248_02412"/>
<evidence type="ECO:0000313" key="2">
    <source>
        <dbReference type="Proteomes" id="UP000183952"/>
    </source>
</evidence>
<proteinExistence type="predicted"/>
<evidence type="ECO:0000313" key="1">
    <source>
        <dbReference type="EMBL" id="SHK38215.1"/>
    </source>
</evidence>
<reference evidence="1 2" key="1">
    <citation type="submission" date="2016-11" db="EMBL/GenBank/DDBJ databases">
        <authorList>
            <person name="Jaros S."/>
            <person name="Januszkiewicz K."/>
            <person name="Wedrychowicz H."/>
        </authorList>
    </citation>
    <scope>NUCLEOTIDE SEQUENCE [LARGE SCALE GENOMIC DNA]</scope>
    <source>
        <strain evidence="1 2">DSM 3090</strain>
    </source>
</reference>
<sequence>MVIKITYLIITRMYVIYALIEASREKNKGNITNAIYNLLLGILICIV</sequence>
<dbReference type="Proteomes" id="UP000183952">
    <property type="component" value="Unassembled WGS sequence"/>
</dbReference>
<protein>
    <submittedName>
        <fullName evidence="1">Uncharacterized protein</fullName>
    </submittedName>
</protein>
<organism evidence="1 2">
    <name type="scientific">Hathewaya proteolytica DSM 3090</name>
    <dbReference type="NCBI Taxonomy" id="1121331"/>
    <lineage>
        <taxon>Bacteria</taxon>
        <taxon>Bacillati</taxon>
        <taxon>Bacillota</taxon>
        <taxon>Clostridia</taxon>
        <taxon>Eubacteriales</taxon>
        <taxon>Clostridiaceae</taxon>
        <taxon>Hathewaya</taxon>
    </lineage>
</organism>
<name>A0A1M6S0K5_9CLOT</name>
<dbReference type="EMBL" id="FRAD01000025">
    <property type="protein sequence ID" value="SHK38215.1"/>
    <property type="molecule type" value="Genomic_DNA"/>
</dbReference>
<accession>A0A1M6S0K5</accession>
<dbReference type="AlphaFoldDB" id="A0A1M6S0K5"/>
<keyword evidence="2" id="KW-1185">Reference proteome</keyword>
<gene>
    <name evidence="1" type="ORF">SAMN02745248_02412</name>
</gene>